<dbReference type="PROSITE" id="PS50801">
    <property type="entry name" value="STAS"/>
    <property type="match status" value="1"/>
</dbReference>
<dbReference type="RefSeq" id="WP_009814043.1">
    <property type="nucleotide sequence ID" value="NZ_CAXAXR010000006.1"/>
</dbReference>
<dbReference type="NCBIfam" id="TIGR00377">
    <property type="entry name" value="ant_ant_sig"/>
    <property type="match status" value="1"/>
</dbReference>
<dbReference type="PANTHER" id="PTHR33495">
    <property type="entry name" value="ANTI-SIGMA FACTOR ANTAGONIST TM_1081-RELATED-RELATED"/>
    <property type="match status" value="1"/>
</dbReference>
<dbReference type="EMBL" id="DMVW01000184">
    <property type="protein sequence ID" value="HAR54015.1"/>
    <property type="molecule type" value="Genomic_DNA"/>
</dbReference>
<dbReference type="GO" id="GO:0043856">
    <property type="term" value="F:anti-sigma factor antagonist activity"/>
    <property type="evidence" value="ECO:0007669"/>
    <property type="project" value="InterPro"/>
</dbReference>
<dbReference type="CDD" id="cd07043">
    <property type="entry name" value="STAS_anti-anti-sigma_factors"/>
    <property type="match status" value="1"/>
</dbReference>
<dbReference type="SUPFAM" id="SSF52091">
    <property type="entry name" value="SpoIIaa-like"/>
    <property type="match status" value="1"/>
</dbReference>
<dbReference type="InterPro" id="IPR003658">
    <property type="entry name" value="Anti-sigma_ant"/>
</dbReference>
<dbReference type="InterPro" id="IPR002645">
    <property type="entry name" value="STAS_dom"/>
</dbReference>
<gene>
    <name evidence="4" type="ORF">DCS45_19375</name>
</gene>
<evidence type="ECO:0000313" key="5">
    <source>
        <dbReference type="Proteomes" id="UP000264719"/>
    </source>
</evidence>
<evidence type="ECO:0000313" key="4">
    <source>
        <dbReference type="EMBL" id="HAR54015.1"/>
    </source>
</evidence>
<evidence type="ECO:0000256" key="1">
    <source>
        <dbReference type="ARBA" id="ARBA00009013"/>
    </source>
</evidence>
<dbReference type="AlphaFoldDB" id="A0A348WHK3"/>
<feature type="domain" description="STAS" evidence="3">
    <location>
        <begin position="27"/>
        <end position="116"/>
    </location>
</feature>
<evidence type="ECO:0000256" key="2">
    <source>
        <dbReference type="RuleBase" id="RU003749"/>
    </source>
</evidence>
<protein>
    <recommendedName>
        <fullName evidence="2">Anti-sigma factor antagonist</fullName>
    </recommendedName>
</protein>
<evidence type="ECO:0000259" key="3">
    <source>
        <dbReference type="PROSITE" id="PS50801"/>
    </source>
</evidence>
<proteinExistence type="inferred from homology"/>
<name>A0A348WHK3_9RHOB</name>
<sequence>MELSSNPIPGPPGGAGATVITVNAARIDASVAIQFKDAMRGLTAGGAGDVILDLSQVSFVDSSGLGAIVGAMKALEADRHMHLAGLTADVDKVFRLTRMDTVFAIHAHASDASAQLAG</sequence>
<dbReference type="Pfam" id="PF01740">
    <property type="entry name" value="STAS"/>
    <property type="match status" value="1"/>
</dbReference>
<comment type="similarity">
    <text evidence="1 2">Belongs to the anti-sigma-factor antagonist family.</text>
</comment>
<reference evidence="4 5" key="1">
    <citation type="journal article" date="2018" name="Nat. Biotechnol.">
        <title>A standardized bacterial taxonomy based on genome phylogeny substantially revises the tree of life.</title>
        <authorList>
            <person name="Parks D.H."/>
            <person name="Chuvochina M."/>
            <person name="Waite D.W."/>
            <person name="Rinke C."/>
            <person name="Skarshewski A."/>
            <person name="Chaumeil P.A."/>
            <person name="Hugenholtz P."/>
        </authorList>
    </citation>
    <scope>NUCLEOTIDE SEQUENCE [LARGE SCALE GENOMIC DNA]</scope>
    <source>
        <strain evidence="4">UBA9169</strain>
    </source>
</reference>
<accession>A0A348WHK3</accession>
<dbReference type="InterPro" id="IPR036513">
    <property type="entry name" value="STAS_dom_sf"/>
</dbReference>
<dbReference type="Proteomes" id="UP000264719">
    <property type="component" value="Unassembled WGS sequence"/>
</dbReference>
<organism evidence="4 5">
    <name type="scientific">Roseovarius nubinhibens</name>
    <dbReference type="NCBI Taxonomy" id="314263"/>
    <lineage>
        <taxon>Bacteria</taxon>
        <taxon>Pseudomonadati</taxon>
        <taxon>Pseudomonadota</taxon>
        <taxon>Alphaproteobacteria</taxon>
        <taxon>Rhodobacterales</taxon>
        <taxon>Roseobacteraceae</taxon>
        <taxon>Roseovarius</taxon>
    </lineage>
</organism>
<dbReference type="PANTHER" id="PTHR33495:SF2">
    <property type="entry name" value="ANTI-SIGMA FACTOR ANTAGONIST TM_1081-RELATED"/>
    <property type="match status" value="1"/>
</dbReference>
<dbReference type="Gene3D" id="3.30.750.24">
    <property type="entry name" value="STAS domain"/>
    <property type="match status" value="1"/>
</dbReference>
<comment type="caution">
    <text evidence="4">The sequence shown here is derived from an EMBL/GenBank/DDBJ whole genome shotgun (WGS) entry which is preliminary data.</text>
</comment>